<reference evidence="1" key="1">
    <citation type="journal article" date="2020" name="Nature">
        <title>Giant virus diversity and host interactions through global metagenomics.</title>
        <authorList>
            <person name="Schulz F."/>
            <person name="Roux S."/>
            <person name="Paez-Espino D."/>
            <person name="Jungbluth S."/>
            <person name="Walsh D.A."/>
            <person name="Denef V.J."/>
            <person name="McMahon K.D."/>
            <person name="Konstantinidis K.T."/>
            <person name="Eloe-Fadrosh E.A."/>
            <person name="Kyrpides N.C."/>
            <person name="Woyke T."/>
        </authorList>
    </citation>
    <scope>NUCLEOTIDE SEQUENCE</scope>
    <source>
        <strain evidence="1">GVMAG-S-1035124-57</strain>
    </source>
</reference>
<proteinExistence type="predicted"/>
<accession>A0A6C0M0P3</accession>
<dbReference type="AlphaFoldDB" id="A0A6C0M0P3"/>
<name>A0A6C0M0P3_9ZZZZ</name>
<evidence type="ECO:0000313" key="1">
    <source>
        <dbReference type="EMBL" id="QHU36093.1"/>
    </source>
</evidence>
<organism evidence="1">
    <name type="scientific">viral metagenome</name>
    <dbReference type="NCBI Taxonomy" id="1070528"/>
    <lineage>
        <taxon>unclassified sequences</taxon>
        <taxon>metagenomes</taxon>
        <taxon>organismal metagenomes</taxon>
    </lineage>
</organism>
<sequence length="86" mass="9859">MKIQIEERKGADERHFPQKYVAIGCESVRYVSACCELRCNDGCAHGGLHQRGMHQSKRNDCAKTKNRKHVMRGMTFVNGHKRENAD</sequence>
<protein>
    <submittedName>
        <fullName evidence="1">Uncharacterized protein</fullName>
    </submittedName>
</protein>
<dbReference type="EMBL" id="MN740632">
    <property type="protein sequence ID" value="QHU36093.1"/>
    <property type="molecule type" value="Genomic_DNA"/>
</dbReference>